<dbReference type="InterPro" id="IPR041657">
    <property type="entry name" value="HTH_17"/>
</dbReference>
<dbReference type="NCBIfam" id="TIGR01764">
    <property type="entry name" value="excise"/>
    <property type="match status" value="1"/>
</dbReference>
<accession>A0AAU7PQS4</accession>
<sequence length="71" mass="8100">MVKTYEPLYTVKEVSKVLKVNTDAVYELIKEEKLPCLSLGSKKVRGSDLERFIEQYPVSNLGKEEPRAKAL</sequence>
<dbReference type="AlphaFoldDB" id="A0AAU7PQS4"/>
<proteinExistence type="predicted"/>
<reference evidence="2" key="1">
    <citation type="submission" date="2024-06" db="EMBL/GenBank/DDBJ databases">
        <title>Lacrimispora cavernae sp. nov., a novel anaerobe isolated from bat guano pile inside a cave.</title>
        <authorList>
            <person name="Miller S.L."/>
            <person name="Lu N."/>
            <person name="King J."/>
            <person name="Sankaranarayanan K."/>
            <person name="Lawson P.A."/>
        </authorList>
    </citation>
    <scope>NUCLEOTIDE SEQUENCE</scope>
    <source>
        <strain evidence="2">BS-2</strain>
    </source>
</reference>
<organism evidence="2">
    <name type="scientific">Lacrimispora sp. BS-2</name>
    <dbReference type="NCBI Taxonomy" id="3151850"/>
    <lineage>
        <taxon>Bacteria</taxon>
        <taxon>Bacillati</taxon>
        <taxon>Bacillota</taxon>
        <taxon>Clostridia</taxon>
        <taxon>Lachnospirales</taxon>
        <taxon>Lachnospiraceae</taxon>
        <taxon>Lacrimispora</taxon>
    </lineage>
</organism>
<protein>
    <submittedName>
        <fullName evidence="2">Helix-turn-helix domain-containing protein</fullName>
    </submittedName>
</protein>
<evidence type="ECO:0000259" key="1">
    <source>
        <dbReference type="Pfam" id="PF12728"/>
    </source>
</evidence>
<dbReference type="RefSeq" id="WP_349947307.1">
    <property type="nucleotide sequence ID" value="NZ_CP157940.1"/>
</dbReference>
<dbReference type="Pfam" id="PF12728">
    <property type="entry name" value="HTH_17"/>
    <property type="match status" value="1"/>
</dbReference>
<dbReference type="EMBL" id="CP157940">
    <property type="protein sequence ID" value="XBS54615.1"/>
    <property type="molecule type" value="Genomic_DNA"/>
</dbReference>
<evidence type="ECO:0000313" key="2">
    <source>
        <dbReference type="EMBL" id="XBS54615.1"/>
    </source>
</evidence>
<dbReference type="GO" id="GO:0003677">
    <property type="term" value="F:DNA binding"/>
    <property type="evidence" value="ECO:0007669"/>
    <property type="project" value="InterPro"/>
</dbReference>
<feature type="domain" description="Helix-turn-helix" evidence="1">
    <location>
        <begin position="8"/>
        <end position="55"/>
    </location>
</feature>
<name>A0AAU7PQS4_9FIRM</name>
<gene>
    <name evidence="2" type="ORF">ABFV83_02140</name>
</gene>
<dbReference type="InterPro" id="IPR010093">
    <property type="entry name" value="SinI_DNA-bd"/>
</dbReference>